<dbReference type="GO" id="GO:0008641">
    <property type="term" value="F:ubiquitin-like modifier activating enzyme activity"/>
    <property type="evidence" value="ECO:0007669"/>
    <property type="project" value="InterPro"/>
</dbReference>
<dbReference type="Gene3D" id="3.40.50.720">
    <property type="entry name" value="NAD(P)-binding Rossmann-like Domain"/>
    <property type="match status" value="1"/>
</dbReference>
<dbReference type="GO" id="GO:0005829">
    <property type="term" value="C:cytosol"/>
    <property type="evidence" value="ECO:0007669"/>
    <property type="project" value="TreeGrafter"/>
</dbReference>
<feature type="compositionally biased region" description="Basic and acidic residues" evidence="2">
    <location>
        <begin position="361"/>
        <end position="374"/>
    </location>
</feature>
<dbReference type="InterPro" id="IPR036873">
    <property type="entry name" value="Rhodanese-like_dom_sf"/>
</dbReference>
<dbReference type="FunFam" id="3.40.50.720:FF:000080">
    <property type="entry name" value="Thiazole biosynthesis adenylyltransferase ThiF"/>
    <property type="match status" value="1"/>
</dbReference>
<dbReference type="PROSITE" id="PS50206">
    <property type="entry name" value="RHODANESE_3"/>
    <property type="match status" value="1"/>
</dbReference>
<dbReference type="RefSeq" id="WP_088387049.1">
    <property type="nucleotide sequence ID" value="NZ_NIOF01000012.1"/>
</dbReference>
<feature type="compositionally biased region" description="Low complexity" evidence="2">
    <location>
        <begin position="375"/>
        <end position="389"/>
    </location>
</feature>
<comment type="similarity">
    <text evidence="1">Belongs to the HesA/MoeB/ThiF family.</text>
</comment>
<accession>A0A246IZJ1</accession>
<feature type="domain" description="Rhodanese" evidence="3">
    <location>
        <begin position="275"/>
        <end position="350"/>
    </location>
</feature>
<dbReference type="InterPro" id="IPR001763">
    <property type="entry name" value="Rhodanese-like_dom"/>
</dbReference>
<dbReference type="GO" id="GO:0008146">
    <property type="term" value="F:sulfotransferase activity"/>
    <property type="evidence" value="ECO:0007669"/>
    <property type="project" value="TreeGrafter"/>
</dbReference>
<dbReference type="GO" id="GO:0016779">
    <property type="term" value="F:nucleotidyltransferase activity"/>
    <property type="evidence" value="ECO:0007669"/>
    <property type="project" value="TreeGrafter"/>
</dbReference>
<reference evidence="4 5" key="1">
    <citation type="journal article" date="2008" name="Int. J. Syst. Evol. Microbiol.">
        <title>Description of Roseateles aquatilis sp. nov. and Roseateles terrae sp. nov., in the class Betaproteobacteria, and emended description of the genus Roseateles.</title>
        <authorList>
            <person name="Gomila M."/>
            <person name="Bowien B."/>
            <person name="Falsen E."/>
            <person name="Moore E.R."/>
            <person name="Lalucat J."/>
        </authorList>
    </citation>
    <scope>NUCLEOTIDE SEQUENCE [LARGE SCALE GENOMIC DNA]</scope>
    <source>
        <strain evidence="4 5">CCUG 48205</strain>
    </source>
</reference>
<dbReference type="Gene3D" id="3.40.250.10">
    <property type="entry name" value="Rhodanese-like domain"/>
    <property type="match status" value="1"/>
</dbReference>
<dbReference type="InterPro" id="IPR035985">
    <property type="entry name" value="Ubiquitin-activating_enz"/>
</dbReference>
<evidence type="ECO:0000259" key="3">
    <source>
        <dbReference type="PROSITE" id="PS50206"/>
    </source>
</evidence>
<dbReference type="Pfam" id="PF00899">
    <property type="entry name" value="ThiF"/>
    <property type="match status" value="1"/>
</dbReference>
<dbReference type="Pfam" id="PF00581">
    <property type="entry name" value="Rhodanese"/>
    <property type="match status" value="1"/>
</dbReference>
<dbReference type="CDD" id="cd00757">
    <property type="entry name" value="ThiF_MoeB_HesA_family"/>
    <property type="match status" value="1"/>
</dbReference>
<dbReference type="EMBL" id="NIOF01000012">
    <property type="protein sequence ID" value="OWQ85746.1"/>
    <property type="molecule type" value="Genomic_DNA"/>
</dbReference>
<feature type="region of interest" description="Disordered" evidence="2">
    <location>
        <begin position="361"/>
        <end position="389"/>
    </location>
</feature>
<keyword evidence="5" id="KW-1185">Reference proteome</keyword>
<name>A0A246IZJ1_9BURK</name>
<gene>
    <name evidence="4" type="ORF">CDN99_21990</name>
</gene>
<proteinExistence type="inferred from homology"/>
<dbReference type="AlphaFoldDB" id="A0A246IZJ1"/>
<organism evidence="4 5">
    <name type="scientific">Roseateles aquatilis</name>
    <dbReference type="NCBI Taxonomy" id="431061"/>
    <lineage>
        <taxon>Bacteria</taxon>
        <taxon>Pseudomonadati</taxon>
        <taxon>Pseudomonadota</taxon>
        <taxon>Betaproteobacteria</taxon>
        <taxon>Burkholderiales</taxon>
        <taxon>Sphaerotilaceae</taxon>
        <taxon>Roseateles</taxon>
    </lineage>
</organism>
<evidence type="ECO:0000313" key="4">
    <source>
        <dbReference type="EMBL" id="OWQ85746.1"/>
    </source>
</evidence>
<sequence>MLNGPTEAAYYARHFRLPGFNQETQRKLQQARVLIIGMGGLGCPAATYLVGAGVGTLGLCDADEVSLSNLHRQALFDMHCIGEKKIKAASRRLRTMNPFISVVELDQFVGRAGLQDLIRDYHVVIDCTDNFASKYDINDACESAEIPLVYGSIFQFEGQVSVFHLPGIGGDRGYSYRDIYPSAPPSGLAQNCGDAGVLGVLPGMIGALQANEAIKVIAGIGEPLAGTLLVFDALGAVSQRLELKRRDESIQSGESLEYATVNELSVLELCERLQGEAAPVLLDVREVAEREALSLGGIHIPLGALASRLGEIPMDRDLVIYCQSGLRAYKAALYLTSERSGQQVFSLQGGASESARVLLERLKESPRGKDDRRLSQSSGGLSGRPGADV</sequence>
<dbReference type="PANTHER" id="PTHR10953:SF102">
    <property type="entry name" value="ADENYLYLTRANSFERASE AND SULFURTRANSFERASE MOCS3"/>
    <property type="match status" value="1"/>
</dbReference>
<dbReference type="GO" id="GO:0004792">
    <property type="term" value="F:thiosulfate-cyanide sulfurtransferase activity"/>
    <property type="evidence" value="ECO:0007669"/>
    <property type="project" value="TreeGrafter"/>
</dbReference>
<evidence type="ECO:0000256" key="2">
    <source>
        <dbReference type="SAM" id="MobiDB-lite"/>
    </source>
</evidence>
<comment type="caution">
    <text evidence="4">The sequence shown here is derived from an EMBL/GenBank/DDBJ whole genome shotgun (WGS) entry which is preliminary data.</text>
</comment>
<evidence type="ECO:0000313" key="5">
    <source>
        <dbReference type="Proteomes" id="UP000197468"/>
    </source>
</evidence>
<dbReference type="Proteomes" id="UP000197468">
    <property type="component" value="Unassembled WGS sequence"/>
</dbReference>
<dbReference type="InterPro" id="IPR000594">
    <property type="entry name" value="ThiF_NAD_FAD-bd"/>
</dbReference>
<dbReference type="PANTHER" id="PTHR10953">
    <property type="entry name" value="UBIQUITIN-ACTIVATING ENZYME E1"/>
    <property type="match status" value="1"/>
</dbReference>
<evidence type="ECO:0000256" key="1">
    <source>
        <dbReference type="ARBA" id="ARBA00009919"/>
    </source>
</evidence>
<dbReference type="CDD" id="cd00158">
    <property type="entry name" value="RHOD"/>
    <property type="match status" value="1"/>
</dbReference>
<dbReference type="SMART" id="SM00450">
    <property type="entry name" value="RHOD"/>
    <property type="match status" value="1"/>
</dbReference>
<dbReference type="SUPFAM" id="SSF69572">
    <property type="entry name" value="Activating enzymes of the ubiquitin-like proteins"/>
    <property type="match status" value="1"/>
</dbReference>
<protein>
    <recommendedName>
        <fullName evidence="3">Rhodanese domain-containing protein</fullName>
    </recommendedName>
</protein>
<dbReference type="OrthoDB" id="9804286at2"/>
<dbReference type="InterPro" id="IPR045886">
    <property type="entry name" value="ThiF/MoeB/HesA"/>
</dbReference>